<evidence type="ECO:0000256" key="1">
    <source>
        <dbReference type="ARBA" id="ARBA00004286"/>
    </source>
</evidence>
<dbReference type="CDD" id="cd20905">
    <property type="entry name" value="EHMT_ZBD"/>
    <property type="match status" value="1"/>
</dbReference>
<feature type="compositionally biased region" description="Low complexity" evidence="8">
    <location>
        <begin position="1246"/>
        <end position="1258"/>
    </location>
</feature>
<dbReference type="PRINTS" id="PR01415">
    <property type="entry name" value="ANKYRIN"/>
</dbReference>
<dbReference type="AlphaFoldDB" id="A0AAD7S4K9"/>
<dbReference type="PROSITE" id="PS50867">
    <property type="entry name" value="PRE_SET"/>
    <property type="match status" value="1"/>
</dbReference>
<evidence type="ECO:0000259" key="9">
    <source>
        <dbReference type="PROSITE" id="PS50280"/>
    </source>
</evidence>
<feature type="compositionally biased region" description="Acidic residues" evidence="8">
    <location>
        <begin position="305"/>
        <end position="334"/>
    </location>
</feature>
<evidence type="ECO:0000313" key="12">
    <source>
        <dbReference type="EMBL" id="KAJ8395890.1"/>
    </source>
</evidence>
<dbReference type="PROSITE" id="PS50297">
    <property type="entry name" value="ANK_REP_REGION"/>
    <property type="match status" value="5"/>
</dbReference>
<sequence length="1258" mass="136078">MASVKAEPAGLVKGVAGKGEPMKEPPSNRERGGDQGGVHRRADLPRGETELNGTCERPGAGKGPHGSVPRLGGRPGEPSSPPQISENGVAEGDPPHGSVTGSNGFILSGQQEGAVAASHRTSGSPAGTSLAGHASKTLPPSSGLARARNLGASKTDTGTAEEPETKNGPTRTPSQPVTVHRARKTMARPASNQSTLKLLNRELKEPNVRKEESRSGPETEKPQQTPPPSQNQLPQSQNDPAAASTKQQTAVAVSRKKKRKMGTYSLVPKKKSKVLKRSVLEIFKDLSRTSAAAQKQSLHVNGESMENDSEEDESEDGEGDDSEEEEEQGGEGVEEGVATPQEGSRTAESATPQGEGEVEVGEEQETEESGDDEGEEEGNDSDLSSESSLKKRMKKKGKSDNPWLRPSRKRKRKMKSKAEGLSGNEAEPQSQAPGLAPAGLSKEYTEVPLDSLNLKAQEELLSSQHSGLSGGSAMETDMVQELPLCSCRMETPKSREILTLADRKCMATESVDGQLSRCLSGVLKQEMMRPSNTVQLLVLCEAHRAGMVQHQCCPGCGFFCRAGTFMECQPDSNISHRFHRFCASVMRGQSFCPHCGEDAGKAKEVTIAKADTTSRVLLTPAPGETGLSEGRADTTTGGPSGLSLSGEDKVDSSFPKPAEALDTSPGGSRAGPGTVGAGLGVGSPSGPPKETLESILLALDAEKPKKLRFHPRQLYISAKQGELQKVLMMLVDGIDPNFKMESQSKRTPLHVAAEGGHQEVCHMLVQAGANLDMSDEDQRTPLMEACESNHLDTVRYLLRAGAIPSHRDVDGSTCLHLAAKIGHYEIVQHLLSTGSIDINCQDDGGWTTMIWATEYKHIEQVKLLLSRGADINVRDKEENICLHWAAFSGCVGIAEILLDARCDLHAVNIHGDSPLHIAARENRLDCVALFLLRGADVNLKNREGETPVECCSHSSKVWNTLQASRKLREARASQAGQREKVLIRDIARGYEKVPVPCVNGVDSEPCPDNYKYVPDNCVTSPMNIDKNITHLQYCVCKDDCSSTNCMCGQLSLRCWYDKEGRLLPEFCREEPPLVFECNHACSCWRTCKNRVVQNGLRTRLQLFRTPKMGWGVKSLQDISHGTFVCEYVGEIISDAEADVRENDSYLFNLDNKVGDVYCIDARFYGNISRVFTSHQDLRFPHIAFFACRNISAGEELGFDYGDHFWEVKGKSFSCQCGSSKCRHSAAAIAQRQADSTPEGQQPGALPDTSSSPNTPSSP</sequence>
<dbReference type="InterPro" id="IPR047762">
    <property type="entry name" value="EHMT_CRR"/>
</dbReference>
<dbReference type="GO" id="GO:0005634">
    <property type="term" value="C:nucleus"/>
    <property type="evidence" value="ECO:0007669"/>
    <property type="project" value="InterPro"/>
</dbReference>
<evidence type="ECO:0000256" key="7">
    <source>
        <dbReference type="PROSITE-ProRule" id="PRU00023"/>
    </source>
</evidence>
<dbReference type="GO" id="GO:0000785">
    <property type="term" value="C:chromatin"/>
    <property type="evidence" value="ECO:0007669"/>
    <property type="project" value="TreeGrafter"/>
</dbReference>
<feature type="repeat" description="ANK" evidence="7">
    <location>
        <begin position="844"/>
        <end position="876"/>
    </location>
</feature>
<keyword evidence="4" id="KW-0808">Transferase</keyword>
<dbReference type="Pfam" id="PF00023">
    <property type="entry name" value="Ank"/>
    <property type="match status" value="1"/>
</dbReference>
<evidence type="ECO:0000256" key="8">
    <source>
        <dbReference type="SAM" id="MobiDB-lite"/>
    </source>
</evidence>
<feature type="compositionally biased region" description="Gly residues" evidence="8">
    <location>
        <begin position="668"/>
        <end position="683"/>
    </location>
</feature>
<dbReference type="Gene3D" id="2.170.270.10">
    <property type="entry name" value="SET domain"/>
    <property type="match status" value="1"/>
</dbReference>
<evidence type="ECO:0000256" key="5">
    <source>
        <dbReference type="ARBA" id="ARBA00022691"/>
    </source>
</evidence>
<dbReference type="Proteomes" id="UP001221898">
    <property type="component" value="Unassembled WGS sequence"/>
</dbReference>
<proteinExistence type="predicted"/>
<dbReference type="EMBL" id="JAINUG010000112">
    <property type="protein sequence ID" value="KAJ8395890.1"/>
    <property type="molecule type" value="Genomic_DNA"/>
</dbReference>
<feature type="repeat" description="ANK" evidence="7">
    <location>
        <begin position="777"/>
        <end position="809"/>
    </location>
</feature>
<feature type="repeat" description="ANK" evidence="7">
    <location>
        <begin position="910"/>
        <end position="942"/>
    </location>
</feature>
<gene>
    <name evidence="12" type="ORF">AAFF_G00027730</name>
</gene>
<keyword evidence="7" id="KW-0040">ANK repeat</keyword>
<comment type="subcellular location">
    <subcellularLocation>
        <location evidence="1">Chromosome</location>
    </subcellularLocation>
</comment>
<feature type="repeat" description="ANK" evidence="7">
    <location>
        <begin position="744"/>
        <end position="776"/>
    </location>
</feature>
<dbReference type="GO" id="GO:0000122">
    <property type="term" value="P:negative regulation of transcription by RNA polymerase II"/>
    <property type="evidence" value="ECO:0007669"/>
    <property type="project" value="TreeGrafter"/>
</dbReference>
<feature type="domain" description="Post-SET" evidence="11">
    <location>
        <begin position="1210"/>
        <end position="1226"/>
    </location>
</feature>
<keyword evidence="13" id="KW-1185">Reference proteome</keyword>
<keyword evidence="3" id="KW-0489">Methyltransferase</keyword>
<dbReference type="Pfam" id="PF00856">
    <property type="entry name" value="SET"/>
    <property type="match status" value="1"/>
</dbReference>
<dbReference type="InterPro" id="IPR043550">
    <property type="entry name" value="EHMT1/EHMT2"/>
</dbReference>
<keyword evidence="6" id="KW-0156">Chromatin regulator</keyword>
<protein>
    <recommendedName>
        <fullName evidence="14">Histone-lysine N-methyltransferase EHMT1</fullName>
    </recommendedName>
</protein>
<feature type="compositionally biased region" description="Polar residues" evidence="8">
    <location>
        <begin position="167"/>
        <end position="177"/>
    </location>
</feature>
<feature type="region of interest" description="Disordered" evidence="8">
    <location>
        <begin position="618"/>
        <end position="688"/>
    </location>
</feature>
<feature type="compositionally biased region" description="Polar residues" evidence="8">
    <location>
        <begin position="288"/>
        <end position="299"/>
    </location>
</feature>
<dbReference type="InterPro" id="IPR002110">
    <property type="entry name" value="Ankyrin_rpt"/>
</dbReference>
<evidence type="ECO:0008006" key="14">
    <source>
        <dbReference type="Google" id="ProtNLM"/>
    </source>
</evidence>
<feature type="domain" description="SET" evidence="9">
    <location>
        <begin position="1098"/>
        <end position="1201"/>
    </location>
</feature>
<reference evidence="12" key="1">
    <citation type="journal article" date="2023" name="Science">
        <title>Genome structures resolve the early diversification of teleost fishes.</title>
        <authorList>
            <person name="Parey E."/>
            <person name="Louis A."/>
            <person name="Montfort J."/>
            <person name="Bouchez O."/>
            <person name="Roques C."/>
            <person name="Iampietro C."/>
            <person name="Lluch J."/>
            <person name="Castinel A."/>
            <person name="Donnadieu C."/>
            <person name="Desvignes T."/>
            <person name="Floi Bucao C."/>
            <person name="Jouanno E."/>
            <person name="Wen M."/>
            <person name="Mejri S."/>
            <person name="Dirks R."/>
            <person name="Jansen H."/>
            <person name="Henkel C."/>
            <person name="Chen W.J."/>
            <person name="Zahm M."/>
            <person name="Cabau C."/>
            <person name="Klopp C."/>
            <person name="Thompson A.W."/>
            <person name="Robinson-Rechavi M."/>
            <person name="Braasch I."/>
            <person name="Lecointre G."/>
            <person name="Bobe J."/>
            <person name="Postlethwait J.H."/>
            <person name="Berthelot C."/>
            <person name="Roest Crollius H."/>
            <person name="Guiguen Y."/>
        </authorList>
    </citation>
    <scope>NUCLEOTIDE SEQUENCE</scope>
    <source>
        <strain evidence="12">NC1722</strain>
    </source>
</reference>
<feature type="region of interest" description="Disordered" evidence="8">
    <location>
        <begin position="1"/>
        <end position="437"/>
    </location>
</feature>
<dbReference type="GO" id="GO:0032259">
    <property type="term" value="P:methylation"/>
    <property type="evidence" value="ECO:0007669"/>
    <property type="project" value="UniProtKB-KW"/>
</dbReference>
<comment type="caution">
    <text evidence="12">The sequence shown here is derived from an EMBL/GenBank/DDBJ whole genome shotgun (WGS) entry which is preliminary data.</text>
</comment>
<evidence type="ECO:0000259" key="10">
    <source>
        <dbReference type="PROSITE" id="PS50867"/>
    </source>
</evidence>
<feature type="region of interest" description="Disordered" evidence="8">
    <location>
        <begin position="1227"/>
        <end position="1258"/>
    </location>
</feature>
<dbReference type="SUPFAM" id="SSF82199">
    <property type="entry name" value="SET domain"/>
    <property type="match status" value="1"/>
</dbReference>
<feature type="compositionally biased region" description="Acidic residues" evidence="8">
    <location>
        <begin position="356"/>
        <end position="380"/>
    </location>
</feature>
<dbReference type="SMART" id="SM00248">
    <property type="entry name" value="ANK"/>
    <property type="match status" value="6"/>
</dbReference>
<dbReference type="Pfam" id="PF12796">
    <property type="entry name" value="Ank_2"/>
    <property type="match status" value="2"/>
</dbReference>
<dbReference type="InterPro" id="IPR036770">
    <property type="entry name" value="Ankyrin_rpt-contain_sf"/>
</dbReference>
<dbReference type="InterPro" id="IPR003616">
    <property type="entry name" value="Post-SET_dom"/>
</dbReference>
<feature type="domain" description="Pre-SET" evidence="10">
    <location>
        <begin position="1032"/>
        <end position="1095"/>
    </location>
</feature>
<feature type="compositionally biased region" description="Basic and acidic residues" evidence="8">
    <location>
        <begin position="40"/>
        <end position="49"/>
    </location>
</feature>
<dbReference type="GO" id="GO:0008270">
    <property type="term" value="F:zinc ion binding"/>
    <property type="evidence" value="ECO:0007669"/>
    <property type="project" value="InterPro"/>
</dbReference>
<dbReference type="InterPro" id="IPR046341">
    <property type="entry name" value="SET_dom_sf"/>
</dbReference>
<evidence type="ECO:0000256" key="6">
    <source>
        <dbReference type="ARBA" id="ARBA00022853"/>
    </source>
</evidence>
<dbReference type="PANTHER" id="PTHR46307">
    <property type="entry name" value="G9A, ISOFORM B"/>
    <property type="match status" value="1"/>
</dbReference>
<dbReference type="Gene3D" id="1.25.40.20">
    <property type="entry name" value="Ankyrin repeat-containing domain"/>
    <property type="match status" value="1"/>
</dbReference>
<feature type="compositionally biased region" description="Low complexity" evidence="8">
    <location>
        <begin position="230"/>
        <end position="240"/>
    </location>
</feature>
<evidence type="ECO:0000256" key="2">
    <source>
        <dbReference type="ARBA" id="ARBA00022454"/>
    </source>
</evidence>
<evidence type="ECO:0000313" key="13">
    <source>
        <dbReference type="Proteomes" id="UP001221898"/>
    </source>
</evidence>
<feature type="compositionally biased region" description="Basic and acidic residues" evidence="8">
    <location>
        <begin position="278"/>
        <end position="287"/>
    </location>
</feature>
<dbReference type="SMART" id="SM00468">
    <property type="entry name" value="PreSET"/>
    <property type="match status" value="1"/>
</dbReference>
<dbReference type="PANTHER" id="PTHR46307:SF2">
    <property type="entry name" value="HISTONE-LYSINE N-METHYLTRANSFERASE EHMT1"/>
    <property type="match status" value="1"/>
</dbReference>
<evidence type="ECO:0000256" key="3">
    <source>
        <dbReference type="ARBA" id="ARBA00022603"/>
    </source>
</evidence>
<keyword evidence="2" id="KW-0158">Chromosome</keyword>
<feature type="compositionally biased region" description="Basic and acidic residues" evidence="8">
    <location>
        <begin position="20"/>
        <end position="33"/>
    </location>
</feature>
<dbReference type="PROSITE" id="PS50868">
    <property type="entry name" value="POST_SET"/>
    <property type="match status" value="1"/>
</dbReference>
<dbReference type="PROSITE" id="PS50088">
    <property type="entry name" value="ANK_REPEAT"/>
    <property type="match status" value="5"/>
</dbReference>
<organism evidence="12 13">
    <name type="scientific">Aldrovandia affinis</name>
    <dbReference type="NCBI Taxonomy" id="143900"/>
    <lineage>
        <taxon>Eukaryota</taxon>
        <taxon>Metazoa</taxon>
        <taxon>Chordata</taxon>
        <taxon>Craniata</taxon>
        <taxon>Vertebrata</taxon>
        <taxon>Euteleostomi</taxon>
        <taxon>Actinopterygii</taxon>
        <taxon>Neopterygii</taxon>
        <taxon>Teleostei</taxon>
        <taxon>Notacanthiformes</taxon>
        <taxon>Halosauridae</taxon>
        <taxon>Aldrovandia</taxon>
    </lineage>
</organism>
<dbReference type="Pfam" id="PF05033">
    <property type="entry name" value="Pre-SET"/>
    <property type="match status" value="1"/>
</dbReference>
<dbReference type="PROSITE" id="PS50280">
    <property type="entry name" value="SET"/>
    <property type="match status" value="1"/>
</dbReference>
<dbReference type="SUPFAM" id="SSF48403">
    <property type="entry name" value="Ankyrin repeat"/>
    <property type="match status" value="1"/>
</dbReference>
<keyword evidence="5" id="KW-0949">S-adenosyl-L-methionine</keyword>
<dbReference type="FunFam" id="2.170.270.10:FF:000005">
    <property type="entry name" value="Euchromatic histone-lysine N-methyltransferase 2"/>
    <property type="match status" value="1"/>
</dbReference>
<accession>A0AAD7S4K9</accession>
<feature type="compositionally biased region" description="Polar residues" evidence="8">
    <location>
        <begin position="99"/>
        <end position="111"/>
    </location>
</feature>
<dbReference type="GO" id="GO:0002039">
    <property type="term" value="F:p53 binding"/>
    <property type="evidence" value="ECO:0007669"/>
    <property type="project" value="InterPro"/>
</dbReference>
<feature type="compositionally biased region" description="Basic and acidic residues" evidence="8">
    <location>
        <begin position="199"/>
        <end position="221"/>
    </location>
</feature>
<feature type="repeat" description="ANK" evidence="7">
    <location>
        <begin position="810"/>
        <end position="835"/>
    </location>
</feature>
<evidence type="ECO:0000256" key="4">
    <source>
        <dbReference type="ARBA" id="ARBA00022679"/>
    </source>
</evidence>
<dbReference type="Pfam" id="PF21533">
    <property type="entry name" value="EHMT1-2_CRR"/>
    <property type="match status" value="1"/>
</dbReference>
<dbReference type="GO" id="GO:0046974">
    <property type="term" value="F:histone H3K9 methyltransferase activity"/>
    <property type="evidence" value="ECO:0007669"/>
    <property type="project" value="TreeGrafter"/>
</dbReference>
<feature type="compositionally biased region" description="Low complexity" evidence="8">
    <location>
        <begin position="634"/>
        <end position="645"/>
    </location>
</feature>
<dbReference type="SMART" id="SM00317">
    <property type="entry name" value="SET"/>
    <property type="match status" value="1"/>
</dbReference>
<feature type="compositionally biased region" description="Basic residues" evidence="8">
    <location>
        <begin position="406"/>
        <end position="415"/>
    </location>
</feature>
<name>A0AAD7S4K9_9TELE</name>
<feature type="compositionally biased region" description="Polar residues" evidence="8">
    <location>
        <begin position="341"/>
        <end position="352"/>
    </location>
</feature>
<dbReference type="InterPro" id="IPR007728">
    <property type="entry name" value="Pre-SET_dom"/>
</dbReference>
<evidence type="ECO:0000259" key="11">
    <source>
        <dbReference type="PROSITE" id="PS50868"/>
    </source>
</evidence>
<dbReference type="InterPro" id="IPR001214">
    <property type="entry name" value="SET_dom"/>
</dbReference>